<dbReference type="Pfam" id="PF01467">
    <property type="entry name" value="CTP_transf_like"/>
    <property type="match status" value="1"/>
</dbReference>
<dbReference type="InterPro" id="IPR014729">
    <property type="entry name" value="Rossmann-like_a/b/a_fold"/>
</dbReference>
<dbReference type="InterPro" id="IPR004821">
    <property type="entry name" value="Cyt_trans-like"/>
</dbReference>
<organism evidence="4 5">
    <name type="scientific">Candidatus Weimeria bifida</name>
    <dbReference type="NCBI Taxonomy" id="2599074"/>
    <lineage>
        <taxon>Bacteria</taxon>
        <taxon>Bacillati</taxon>
        <taxon>Bacillota</taxon>
        <taxon>Clostridia</taxon>
        <taxon>Lachnospirales</taxon>
        <taxon>Lachnospiraceae</taxon>
        <taxon>Candidatus Weimeria</taxon>
    </lineage>
</organism>
<dbReference type="Proteomes" id="UP000460257">
    <property type="component" value="Unassembled WGS sequence"/>
</dbReference>
<keyword evidence="2 4" id="KW-0548">Nucleotidyltransferase</keyword>
<dbReference type="InterPro" id="IPR050385">
    <property type="entry name" value="Archaeal_FAD_synthase"/>
</dbReference>
<accession>A0A6N7IZG9</accession>
<reference evidence="4" key="1">
    <citation type="journal article" date="2020" name="Appl. Environ. Microbiol.">
        <title>Medium-Chain Fatty Acid Synthesis by 'Candidatus Weimeria bifida' gen. nov., sp. nov., and 'Candidatus Pseudoramibacter fermentans' sp. nov.</title>
        <authorList>
            <person name="Scarborough M.J."/>
            <person name="Myers K.S."/>
            <person name="Donohue T.J."/>
            <person name="Noguera D.R."/>
        </authorList>
    </citation>
    <scope>NUCLEOTIDE SEQUENCE</scope>
    <source>
        <strain evidence="4">LCO1.1</strain>
    </source>
</reference>
<dbReference type="NCBIfam" id="TIGR00125">
    <property type="entry name" value="cyt_tran_rel"/>
    <property type="match status" value="1"/>
</dbReference>
<feature type="domain" description="Cytidyltransferase-like" evidence="3">
    <location>
        <begin position="63"/>
        <end position="190"/>
    </location>
</feature>
<evidence type="ECO:0000256" key="2">
    <source>
        <dbReference type="ARBA" id="ARBA00022695"/>
    </source>
</evidence>
<evidence type="ECO:0000259" key="3">
    <source>
        <dbReference type="Pfam" id="PF01467"/>
    </source>
</evidence>
<dbReference type="SUPFAM" id="SSF52374">
    <property type="entry name" value="Nucleotidylyl transferase"/>
    <property type="match status" value="1"/>
</dbReference>
<dbReference type="AlphaFoldDB" id="A0A6N7IZG9"/>
<proteinExistence type="predicted"/>
<comment type="caution">
    <text evidence="4">The sequence shown here is derived from an EMBL/GenBank/DDBJ whole genome shotgun (WGS) entry which is preliminary data.</text>
</comment>
<keyword evidence="5" id="KW-1185">Reference proteome</keyword>
<dbReference type="PANTHER" id="PTHR43793:SF1">
    <property type="entry name" value="FAD SYNTHASE"/>
    <property type="match status" value="1"/>
</dbReference>
<evidence type="ECO:0000256" key="1">
    <source>
        <dbReference type="ARBA" id="ARBA00022679"/>
    </source>
</evidence>
<gene>
    <name evidence="4" type="ORF">FRC54_07255</name>
</gene>
<dbReference type="Gene3D" id="3.40.50.620">
    <property type="entry name" value="HUPs"/>
    <property type="match status" value="1"/>
</dbReference>
<evidence type="ECO:0000313" key="5">
    <source>
        <dbReference type="Proteomes" id="UP000460257"/>
    </source>
</evidence>
<dbReference type="GO" id="GO:0016779">
    <property type="term" value="F:nucleotidyltransferase activity"/>
    <property type="evidence" value="ECO:0007669"/>
    <property type="project" value="UniProtKB-KW"/>
</dbReference>
<keyword evidence="1" id="KW-0808">Transferase</keyword>
<protein>
    <submittedName>
        <fullName evidence="4">Adenylyltransferase/cytidyltransferase family protein</fullName>
    </submittedName>
</protein>
<dbReference type="PANTHER" id="PTHR43793">
    <property type="entry name" value="FAD SYNTHASE"/>
    <property type="match status" value="1"/>
</dbReference>
<dbReference type="EMBL" id="VOGC01000006">
    <property type="protein sequence ID" value="MQN01704.1"/>
    <property type="molecule type" value="Genomic_DNA"/>
</dbReference>
<evidence type="ECO:0000313" key="4">
    <source>
        <dbReference type="EMBL" id="MQN01704.1"/>
    </source>
</evidence>
<sequence>MLRFQDAYEQAKSLGARHIGVYYRHRSYELPWQRNSYKNEEPVDVATSDNNQSQTKKYNVGYVAGVFDLFHIGHLNLLRRAKEQCNYLIVGVVSDEQVRRSKKREPVIPCRDRMEIVKACRYVDEVFEIPIDMAGTRDIYNMYHFDVQFSGSDYAQDSGWLADKRYLEGHGSELVFLPYTNGTSSTQIRESLLKG</sequence>
<name>A0A6N7IZG9_9FIRM</name>